<accession>A0A5J4N6X7</accession>
<keyword evidence="4" id="KW-1185">Reference proteome</keyword>
<gene>
    <name evidence="3" type="ORF">DEA37_0011693</name>
</gene>
<evidence type="ECO:0000256" key="1">
    <source>
        <dbReference type="SAM" id="MobiDB-lite"/>
    </source>
</evidence>
<feature type="non-terminal residue" evidence="3">
    <location>
        <position position="1"/>
    </location>
</feature>
<comment type="caution">
    <text evidence="3">The sequence shown here is derived from an EMBL/GenBank/DDBJ whole genome shotgun (WGS) entry which is preliminary data.</text>
</comment>
<dbReference type="AlphaFoldDB" id="A0A5J4N6X7"/>
<dbReference type="EMBL" id="QNGE01006847">
    <property type="protein sequence ID" value="KAA3671264.1"/>
    <property type="molecule type" value="Genomic_DNA"/>
</dbReference>
<dbReference type="InterPro" id="IPR000477">
    <property type="entry name" value="RT_dom"/>
</dbReference>
<proteinExistence type="predicted"/>
<feature type="compositionally biased region" description="Basic residues" evidence="1">
    <location>
        <begin position="160"/>
        <end position="170"/>
    </location>
</feature>
<feature type="domain" description="Reverse transcriptase" evidence="2">
    <location>
        <begin position="1"/>
        <end position="103"/>
    </location>
</feature>
<dbReference type="Proteomes" id="UP000324629">
    <property type="component" value="Unassembled WGS sequence"/>
</dbReference>
<sequence>GDPLSPLLFIMAMDEVLRGALPELGYSIGSCVVDAIAYADDLVLFAENPARLQEKLLVAQQLLARAGMTINTQKSISLHLAASAKAKQLVLVPSGFQLNGVTLPVMGPTHRVRYLGLDFTWKGKVSDGSVQFVTEALDRLIKAPLKPQQRRETDTQARSRACKTRRIKED</sequence>
<evidence type="ECO:0000259" key="2">
    <source>
        <dbReference type="PROSITE" id="PS50878"/>
    </source>
</evidence>
<feature type="region of interest" description="Disordered" evidence="1">
    <location>
        <begin position="146"/>
        <end position="170"/>
    </location>
</feature>
<evidence type="ECO:0000313" key="3">
    <source>
        <dbReference type="EMBL" id="KAA3671264.1"/>
    </source>
</evidence>
<evidence type="ECO:0000313" key="4">
    <source>
        <dbReference type="Proteomes" id="UP000324629"/>
    </source>
</evidence>
<dbReference type="PANTHER" id="PTHR47027:SF20">
    <property type="entry name" value="REVERSE TRANSCRIPTASE-LIKE PROTEIN WITH RNA-DIRECTED DNA POLYMERASE DOMAIN"/>
    <property type="match status" value="1"/>
</dbReference>
<dbReference type="Gene3D" id="3.30.70.270">
    <property type="match status" value="1"/>
</dbReference>
<dbReference type="Pfam" id="PF00078">
    <property type="entry name" value="RVT_1"/>
    <property type="match status" value="1"/>
</dbReference>
<name>A0A5J4N6X7_9TREM</name>
<dbReference type="InterPro" id="IPR043128">
    <property type="entry name" value="Rev_trsase/Diguanyl_cyclase"/>
</dbReference>
<protein>
    <recommendedName>
        <fullName evidence="2">Reverse transcriptase domain-containing protein</fullName>
    </recommendedName>
</protein>
<dbReference type="SUPFAM" id="SSF56672">
    <property type="entry name" value="DNA/RNA polymerases"/>
    <property type="match status" value="1"/>
</dbReference>
<organism evidence="3 4">
    <name type="scientific">Paragonimus westermani</name>
    <dbReference type="NCBI Taxonomy" id="34504"/>
    <lineage>
        <taxon>Eukaryota</taxon>
        <taxon>Metazoa</taxon>
        <taxon>Spiralia</taxon>
        <taxon>Lophotrochozoa</taxon>
        <taxon>Platyhelminthes</taxon>
        <taxon>Trematoda</taxon>
        <taxon>Digenea</taxon>
        <taxon>Plagiorchiida</taxon>
        <taxon>Troglotremata</taxon>
        <taxon>Troglotrematidae</taxon>
        <taxon>Paragonimus</taxon>
    </lineage>
</organism>
<dbReference type="PANTHER" id="PTHR47027">
    <property type="entry name" value="REVERSE TRANSCRIPTASE DOMAIN-CONTAINING PROTEIN"/>
    <property type="match status" value="1"/>
</dbReference>
<reference evidence="3 4" key="1">
    <citation type="journal article" date="2019" name="Gigascience">
        <title>Whole-genome sequence of the oriental lung fluke Paragonimus westermani.</title>
        <authorList>
            <person name="Oey H."/>
            <person name="Zakrzewski M."/>
            <person name="Narain K."/>
            <person name="Devi K.R."/>
            <person name="Agatsuma T."/>
            <person name="Nawaratna S."/>
            <person name="Gobert G.N."/>
            <person name="Jones M.K."/>
            <person name="Ragan M.A."/>
            <person name="McManus D.P."/>
            <person name="Krause L."/>
        </authorList>
    </citation>
    <scope>NUCLEOTIDE SEQUENCE [LARGE SCALE GENOMIC DNA]</scope>
    <source>
        <strain evidence="3 4">IND2009</strain>
    </source>
</reference>
<dbReference type="PROSITE" id="PS50878">
    <property type="entry name" value="RT_POL"/>
    <property type="match status" value="1"/>
</dbReference>
<dbReference type="InterPro" id="IPR043502">
    <property type="entry name" value="DNA/RNA_pol_sf"/>
</dbReference>